<gene>
    <name evidence="2" type="ORF">JF922_24525</name>
</gene>
<comment type="caution">
    <text evidence="2">The sequence shown here is derived from an EMBL/GenBank/DDBJ whole genome shotgun (WGS) entry which is preliminary data.</text>
</comment>
<evidence type="ECO:0000313" key="2">
    <source>
        <dbReference type="EMBL" id="MBJ7601225.1"/>
    </source>
</evidence>
<accession>A0A934KAE0</accession>
<dbReference type="RefSeq" id="WP_338205378.1">
    <property type="nucleotide sequence ID" value="NZ_JAEKNR010000239.1"/>
</dbReference>
<name>A0A934KAE0_9BACT</name>
<dbReference type="SUPFAM" id="SSF109854">
    <property type="entry name" value="DinB/YfiT-like putative metalloenzymes"/>
    <property type="match status" value="1"/>
</dbReference>
<keyword evidence="2" id="KW-0413">Isomerase</keyword>
<evidence type="ECO:0000313" key="3">
    <source>
        <dbReference type="Proteomes" id="UP000612893"/>
    </source>
</evidence>
<dbReference type="InterPro" id="IPR034660">
    <property type="entry name" value="DinB/YfiT-like"/>
</dbReference>
<evidence type="ECO:0000259" key="1">
    <source>
        <dbReference type="Pfam" id="PF11716"/>
    </source>
</evidence>
<dbReference type="GO" id="GO:0016853">
    <property type="term" value="F:isomerase activity"/>
    <property type="evidence" value="ECO:0007669"/>
    <property type="project" value="UniProtKB-KW"/>
</dbReference>
<dbReference type="Pfam" id="PF11716">
    <property type="entry name" value="MDMPI_N"/>
    <property type="match status" value="1"/>
</dbReference>
<dbReference type="EMBL" id="JAEKNR010000239">
    <property type="protein sequence ID" value="MBJ7601225.1"/>
    <property type="molecule type" value="Genomic_DNA"/>
</dbReference>
<feature type="domain" description="Mycothiol-dependent maleylpyruvate isomerase metal-binding" evidence="1">
    <location>
        <begin position="36"/>
        <end position="162"/>
    </location>
</feature>
<dbReference type="AlphaFoldDB" id="A0A934KAE0"/>
<sequence>MSALLTPVNPMAAAGKDTVLDVLRRDRKKFFDMVEDPKNWNLQTRCTEWEGRDLVGHMIDVIEGYFKNWEIARKGETTNALGLAVMGEKLNDHALEFRKLPREEALARLRRDADQMLEMLAALTPEEWTGFIVTHPYMGPVPAGFYAAFQIMDYGIHPYDIEYGLGDKLAEIDEATAGVLIPYCHIIMKYTVDQDSAKGVDCVYGMDVSGPWGGRWRVTVKDGQWDSAPEEGNFEGCDALFRYTPSDFVLTVFGRFPGGAATGDPEVIEQVRRLFFRF</sequence>
<dbReference type="Proteomes" id="UP000612893">
    <property type="component" value="Unassembled WGS sequence"/>
</dbReference>
<protein>
    <submittedName>
        <fullName evidence="2">Maleylpyruvate isomerase N-terminal domain-containing protein</fullName>
    </submittedName>
</protein>
<reference evidence="2" key="1">
    <citation type="submission" date="2020-10" db="EMBL/GenBank/DDBJ databases">
        <title>Ca. Dormibacterota MAGs.</title>
        <authorList>
            <person name="Montgomery K."/>
        </authorList>
    </citation>
    <scope>NUCLEOTIDE SEQUENCE [LARGE SCALE GENOMIC DNA]</scope>
    <source>
        <strain evidence="2">SC8812_S17_10</strain>
    </source>
</reference>
<dbReference type="Gene3D" id="1.20.120.450">
    <property type="entry name" value="dinb family like domain"/>
    <property type="match status" value="1"/>
</dbReference>
<proteinExistence type="predicted"/>
<keyword evidence="3" id="KW-1185">Reference proteome</keyword>
<organism evidence="2 3">
    <name type="scientific">Candidatus Nephthysia bennettiae</name>
    <dbReference type="NCBI Taxonomy" id="3127016"/>
    <lineage>
        <taxon>Bacteria</taxon>
        <taxon>Bacillati</taxon>
        <taxon>Candidatus Dormiibacterota</taxon>
        <taxon>Candidatus Dormibacteria</taxon>
        <taxon>Candidatus Dormibacterales</taxon>
        <taxon>Candidatus Dormibacteraceae</taxon>
        <taxon>Candidatus Nephthysia</taxon>
    </lineage>
</organism>
<dbReference type="InterPro" id="IPR024344">
    <property type="entry name" value="MDMPI_metal-binding"/>
</dbReference>